<dbReference type="InterPro" id="IPR036179">
    <property type="entry name" value="Ig-like_dom_sf"/>
</dbReference>
<dbReference type="InterPro" id="IPR050671">
    <property type="entry name" value="CD300_family_receptors"/>
</dbReference>
<dbReference type="AlphaFoldDB" id="A0AAD6BU16"/>
<feature type="signal peptide" evidence="5">
    <location>
        <begin position="1"/>
        <end position="19"/>
    </location>
</feature>
<comment type="caution">
    <text evidence="7">The sequence shown here is derived from an EMBL/GenBank/DDBJ whole genome shotgun (WGS) entry which is preliminary data.</text>
</comment>
<dbReference type="EMBL" id="JAPTMU010000001">
    <property type="protein sequence ID" value="KAJ4949258.1"/>
    <property type="molecule type" value="Genomic_DNA"/>
</dbReference>
<dbReference type="Proteomes" id="UP001219934">
    <property type="component" value="Unassembled WGS sequence"/>
</dbReference>
<dbReference type="GO" id="GO:0005886">
    <property type="term" value="C:plasma membrane"/>
    <property type="evidence" value="ECO:0007669"/>
    <property type="project" value="TreeGrafter"/>
</dbReference>
<evidence type="ECO:0000256" key="3">
    <source>
        <dbReference type="ARBA" id="ARBA00023136"/>
    </source>
</evidence>
<evidence type="ECO:0000256" key="5">
    <source>
        <dbReference type="SAM" id="SignalP"/>
    </source>
</evidence>
<dbReference type="InterPro" id="IPR013106">
    <property type="entry name" value="Ig_V-set"/>
</dbReference>
<dbReference type="PANTHER" id="PTHR11860">
    <property type="entry name" value="POLYMERIC-IMMUNOGLOBULIN RECEPTOR"/>
    <property type="match status" value="1"/>
</dbReference>
<feature type="region of interest" description="Disordered" evidence="4">
    <location>
        <begin position="127"/>
        <end position="172"/>
    </location>
</feature>
<evidence type="ECO:0000259" key="6">
    <source>
        <dbReference type="SMART" id="SM00409"/>
    </source>
</evidence>
<evidence type="ECO:0000256" key="4">
    <source>
        <dbReference type="SAM" id="MobiDB-lite"/>
    </source>
</evidence>
<evidence type="ECO:0000313" key="7">
    <source>
        <dbReference type="EMBL" id="KAJ4949258.1"/>
    </source>
</evidence>
<feature type="chain" id="PRO_5042132293" description="Immunoglobulin domain-containing protein" evidence="5">
    <location>
        <begin position="20"/>
        <end position="213"/>
    </location>
</feature>
<sequence>MTVQLSFLLIFTGLTGIHSITTVSKVSVRAGGTITIPCLYESHYINHVKYFCKGSTWASCSYEVKTNKPSSSGKFSISDDKKQRVFTVTINDLTEEDTDYYWCVVEINYGPDLGTLFHLSVTGAKSPATPEPVKHTTEPVKHTTEPVKHTTEPVKHTTSSAHQPLSTVEVEHQRHIERLSRVLRRDVIGLDFVASCQSPSARPSTGDACLGRA</sequence>
<keyword evidence="8" id="KW-1185">Reference proteome</keyword>
<gene>
    <name evidence="7" type="ORF">JOQ06_020774</name>
</gene>
<dbReference type="InterPro" id="IPR003599">
    <property type="entry name" value="Ig_sub"/>
</dbReference>
<keyword evidence="5" id="KW-0732">Signal</keyword>
<reference evidence="7" key="1">
    <citation type="submission" date="2022-11" db="EMBL/GenBank/DDBJ databases">
        <title>Chromosome-level genome of Pogonophryne albipinna.</title>
        <authorList>
            <person name="Jo E."/>
        </authorList>
    </citation>
    <scope>NUCLEOTIDE SEQUENCE</scope>
    <source>
        <strain evidence="7">SGF0006</strain>
        <tissue evidence="7">Muscle</tissue>
    </source>
</reference>
<feature type="compositionally biased region" description="Polar residues" evidence="4">
    <location>
        <begin position="156"/>
        <end position="166"/>
    </location>
</feature>
<dbReference type="PANTHER" id="PTHR11860:SF118">
    <property type="entry name" value="CMRF35-LIKE MOLECULE 3-RELATED"/>
    <property type="match status" value="1"/>
</dbReference>
<accession>A0AAD6BU16</accession>
<keyword evidence="2" id="KW-0812">Transmembrane</keyword>
<feature type="domain" description="Immunoglobulin" evidence="6">
    <location>
        <begin position="23"/>
        <end position="122"/>
    </location>
</feature>
<evidence type="ECO:0000256" key="1">
    <source>
        <dbReference type="ARBA" id="ARBA00004370"/>
    </source>
</evidence>
<evidence type="ECO:0000313" key="8">
    <source>
        <dbReference type="Proteomes" id="UP001219934"/>
    </source>
</evidence>
<name>A0AAD6BU16_9TELE</name>
<dbReference type="Pfam" id="PF07686">
    <property type="entry name" value="V-set"/>
    <property type="match status" value="1"/>
</dbReference>
<organism evidence="7 8">
    <name type="scientific">Pogonophryne albipinna</name>
    <dbReference type="NCBI Taxonomy" id="1090488"/>
    <lineage>
        <taxon>Eukaryota</taxon>
        <taxon>Metazoa</taxon>
        <taxon>Chordata</taxon>
        <taxon>Craniata</taxon>
        <taxon>Vertebrata</taxon>
        <taxon>Euteleostomi</taxon>
        <taxon>Actinopterygii</taxon>
        <taxon>Neopterygii</taxon>
        <taxon>Teleostei</taxon>
        <taxon>Neoteleostei</taxon>
        <taxon>Acanthomorphata</taxon>
        <taxon>Eupercaria</taxon>
        <taxon>Perciformes</taxon>
        <taxon>Notothenioidei</taxon>
        <taxon>Pogonophryne</taxon>
    </lineage>
</organism>
<dbReference type="InterPro" id="IPR013783">
    <property type="entry name" value="Ig-like_fold"/>
</dbReference>
<dbReference type="SMART" id="SM00409">
    <property type="entry name" value="IG"/>
    <property type="match status" value="1"/>
</dbReference>
<dbReference type="SUPFAM" id="SSF48726">
    <property type="entry name" value="Immunoglobulin"/>
    <property type="match status" value="1"/>
</dbReference>
<evidence type="ECO:0000256" key="2">
    <source>
        <dbReference type="ARBA" id="ARBA00022692"/>
    </source>
</evidence>
<comment type="subcellular location">
    <subcellularLocation>
        <location evidence="1">Membrane</location>
    </subcellularLocation>
</comment>
<dbReference type="GO" id="GO:0004888">
    <property type="term" value="F:transmembrane signaling receptor activity"/>
    <property type="evidence" value="ECO:0007669"/>
    <property type="project" value="TreeGrafter"/>
</dbReference>
<protein>
    <recommendedName>
        <fullName evidence="6">Immunoglobulin domain-containing protein</fullName>
    </recommendedName>
</protein>
<dbReference type="CDD" id="cd05716">
    <property type="entry name" value="IgV_pIgR_like"/>
    <property type="match status" value="1"/>
</dbReference>
<proteinExistence type="predicted"/>
<feature type="compositionally biased region" description="Basic and acidic residues" evidence="4">
    <location>
        <begin position="132"/>
        <end position="155"/>
    </location>
</feature>
<dbReference type="Gene3D" id="2.60.40.10">
    <property type="entry name" value="Immunoglobulins"/>
    <property type="match status" value="1"/>
</dbReference>
<keyword evidence="3" id="KW-0472">Membrane</keyword>